<evidence type="ECO:0000313" key="2">
    <source>
        <dbReference type="Proteomes" id="UP000479710"/>
    </source>
</evidence>
<reference evidence="1 2" key="1">
    <citation type="submission" date="2019-11" db="EMBL/GenBank/DDBJ databases">
        <title>Whole genome sequence of Oryza granulata.</title>
        <authorList>
            <person name="Li W."/>
        </authorList>
    </citation>
    <scope>NUCLEOTIDE SEQUENCE [LARGE SCALE GENOMIC DNA]</scope>
    <source>
        <strain evidence="2">cv. Menghai</strain>
        <tissue evidence="1">Leaf</tissue>
    </source>
</reference>
<dbReference type="AlphaFoldDB" id="A0A6G1CA49"/>
<organism evidence="1 2">
    <name type="scientific">Oryza meyeriana var. granulata</name>
    <dbReference type="NCBI Taxonomy" id="110450"/>
    <lineage>
        <taxon>Eukaryota</taxon>
        <taxon>Viridiplantae</taxon>
        <taxon>Streptophyta</taxon>
        <taxon>Embryophyta</taxon>
        <taxon>Tracheophyta</taxon>
        <taxon>Spermatophyta</taxon>
        <taxon>Magnoliopsida</taxon>
        <taxon>Liliopsida</taxon>
        <taxon>Poales</taxon>
        <taxon>Poaceae</taxon>
        <taxon>BOP clade</taxon>
        <taxon>Oryzoideae</taxon>
        <taxon>Oryzeae</taxon>
        <taxon>Oryzinae</taxon>
        <taxon>Oryza</taxon>
        <taxon>Oryza meyeriana</taxon>
    </lineage>
</organism>
<keyword evidence="2" id="KW-1185">Reference proteome</keyword>
<name>A0A6G1CA49_9ORYZ</name>
<evidence type="ECO:0000313" key="1">
    <source>
        <dbReference type="EMBL" id="KAF0896966.1"/>
    </source>
</evidence>
<dbReference type="Proteomes" id="UP000479710">
    <property type="component" value="Unassembled WGS sequence"/>
</dbReference>
<comment type="caution">
    <text evidence="1">The sequence shown here is derived from an EMBL/GenBank/DDBJ whole genome shotgun (WGS) entry which is preliminary data.</text>
</comment>
<proteinExistence type="predicted"/>
<dbReference type="EMBL" id="SPHZ02000010">
    <property type="protein sequence ID" value="KAF0896966.1"/>
    <property type="molecule type" value="Genomic_DNA"/>
</dbReference>
<accession>A0A6G1CA49</accession>
<gene>
    <name evidence="1" type="ORF">E2562_031280</name>
</gene>
<protein>
    <submittedName>
        <fullName evidence="1">Uncharacterized protein</fullName>
    </submittedName>
</protein>
<sequence>MVNQGRVTTGLQAALGTVEFDDSEEEHDESCYLLESAHKTTLLMWGLGLGLVPPKLKEDELLPPPNCNGGRDDL</sequence>